<evidence type="ECO:0000313" key="1">
    <source>
        <dbReference type="EMBL" id="OGM11774.1"/>
    </source>
</evidence>
<gene>
    <name evidence="1" type="ORF">A2Z22_04355</name>
</gene>
<evidence type="ECO:0008006" key="3">
    <source>
        <dbReference type="Google" id="ProtNLM"/>
    </source>
</evidence>
<evidence type="ECO:0000313" key="2">
    <source>
        <dbReference type="Proteomes" id="UP000177053"/>
    </source>
</evidence>
<dbReference type="EMBL" id="MGFS01000011">
    <property type="protein sequence ID" value="OGM11774.1"/>
    <property type="molecule type" value="Genomic_DNA"/>
</dbReference>
<name>A0A1F7X9T9_9BACT</name>
<accession>A0A1F7X9T9</accession>
<reference evidence="1 2" key="1">
    <citation type="journal article" date="2016" name="Nat. Commun.">
        <title>Thousands of microbial genomes shed light on interconnected biogeochemical processes in an aquifer system.</title>
        <authorList>
            <person name="Anantharaman K."/>
            <person name="Brown C.T."/>
            <person name="Hug L.A."/>
            <person name="Sharon I."/>
            <person name="Castelle C.J."/>
            <person name="Probst A.J."/>
            <person name="Thomas B.C."/>
            <person name="Singh A."/>
            <person name="Wilkins M.J."/>
            <person name="Karaoz U."/>
            <person name="Brodie E.L."/>
            <person name="Williams K.H."/>
            <person name="Hubbard S.S."/>
            <person name="Banfield J.F."/>
        </authorList>
    </citation>
    <scope>NUCLEOTIDE SEQUENCE [LARGE SCALE GENOMIC DNA]</scope>
</reference>
<organism evidence="1 2">
    <name type="scientific">Candidatus Woesebacteria bacterium RBG_16_34_12</name>
    <dbReference type="NCBI Taxonomy" id="1802480"/>
    <lineage>
        <taxon>Bacteria</taxon>
        <taxon>Candidatus Woeseibacteriota</taxon>
    </lineage>
</organism>
<dbReference type="AlphaFoldDB" id="A0A1F7X9T9"/>
<comment type="caution">
    <text evidence="1">The sequence shown here is derived from an EMBL/GenBank/DDBJ whole genome shotgun (WGS) entry which is preliminary data.</text>
</comment>
<sequence length="74" mass="9054">MVDSSWQLGNKLMKFLKFRYKNWEGKTAVRKVEPIKVWYGSTKWHPKKQWFLKAVDVEKKEERDFALKDVVKFF</sequence>
<dbReference type="Proteomes" id="UP000177053">
    <property type="component" value="Unassembled WGS sequence"/>
</dbReference>
<proteinExistence type="predicted"/>
<protein>
    <recommendedName>
        <fullName evidence="3">WYL domain-containing protein</fullName>
    </recommendedName>
</protein>